<proteinExistence type="predicted"/>
<dbReference type="EMBL" id="CP010705">
    <property type="protein sequence ID" value="AUQ94455.1"/>
    <property type="molecule type" value="Genomic_DNA"/>
</dbReference>
<gene>
    <name evidence="1" type="ORF">PhaeoP66_01672</name>
    <name evidence="2" type="ORF">PhaeoP88_01675</name>
</gene>
<organism evidence="2 3">
    <name type="scientific">Phaeobacter inhibens</name>
    <dbReference type="NCBI Taxonomy" id="221822"/>
    <lineage>
        <taxon>Bacteria</taxon>
        <taxon>Pseudomonadati</taxon>
        <taxon>Pseudomonadota</taxon>
        <taxon>Alphaproteobacteria</taxon>
        <taxon>Rhodobacterales</taxon>
        <taxon>Roseobacteraceae</taxon>
        <taxon>Phaeobacter</taxon>
    </lineage>
</organism>
<protein>
    <submittedName>
        <fullName evidence="2">Uncharacterized protein</fullName>
    </submittedName>
</protein>
<evidence type="ECO:0000313" key="3">
    <source>
        <dbReference type="Proteomes" id="UP000236447"/>
    </source>
</evidence>
<reference evidence="3 4" key="2">
    <citation type="journal article" date="2017" name="Genome Biol. Evol.">
        <title>Trajectories and Drivers of Genome Evolution in Surface-Associated Marine Phaeobacter.</title>
        <authorList>
            <person name="Freese H.M."/>
            <person name="Sikorski J."/>
            <person name="Bunk B."/>
            <person name="Scheuner C."/>
            <person name="Meier-Kolthoff J.P."/>
            <person name="Sproer C."/>
            <person name="Gram L."/>
            <person name="Overmann J."/>
        </authorList>
    </citation>
    <scope>NUCLEOTIDE SEQUENCE [LARGE SCALE GENOMIC DNA]</scope>
    <source>
        <strain evidence="1 4">P66</strain>
        <strain evidence="2 3">P88</strain>
    </source>
</reference>
<accession>A0A2I7G8I1</accession>
<evidence type="ECO:0000313" key="1">
    <source>
        <dbReference type="EMBL" id="AUQ94455.1"/>
    </source>
</evidence>
<name>A0A2I7G8I1_9RHOB</name>
<reference evidence="1 4" key="3">
    <citation type="journal article" date="2017" name="Int. J. Syst. Evol. Microbiol.">
        <title>Adaptation of Surface-Associated Bacteria to the Open Ocean: A Genomically Distinct Subpopulation of Phaeobacter gallaeciensis Colonizes Pacific Mesozooplankton.</title>
        <authorList>
            <person name="Freese H.M."/>
            <person name="Methner A."/>
            <person name="Overmann J."/>
        </authorList>
    </citation>
    <scope>NUCLEOTIDE SEQUENCE [LARGE SCALE GENOMIC DNA]</scope>
    <source>
        <strain evidence="1 4">P66</strain>
    </source>
</reference>
<sequence length="64" mass="7093">MRLLQNKLPTRPLVQRLLAPRAGLKPSTHTDMPRVTLRSEGTSLETLALQTMALRSFGAAVQPR</sequence>
<dbReference type="Proteomes" id="UP000236447">
    <property type="component" value="Chromosome"/>
</dbReference>
<dbReference type="EMBL" id="CP010725">
    <property type="protein sequence ID" value="AUQ99049.1"/>
    <property type="molecule type" value="Genomic_DNA"/>
</dbReference>
<reference evidence="2 3" key="1">
    <citation type="journal article" date="2017" name="Front. Microbiol.">
        <title>Phaeobacter piscinae sp. nov., a species of the Roseobacter group and potential aquaculture probiont.</title>
        <authorList>
            <person name="Sonnenschein E.C."/>
            <person name="Phippen C.B.W."/>
            <person name="Nielsen K.F."/>
            <person name="Mateiu R.V."/>
            <person name="Melchiorsen J."/>
            <person name="Gram L."/>
            <person name="Overmann J."/>
            <person name="Freese H.M."/>
        </authorList>
    </citation>
    <scope>NUCLEOTIDE SEQUENCE [LARGE SCALE GENOMIC DNA]</scope>
    <source>
        <strain evidence="2 3">P88</strain>
    </source>
</reference>
<evidence type="ECO:0000313" key="4">
    <source>
        <dbReference type="Proteomes" id="UP000236536"/>
    </source>
</evidence>
<evidence type="ECO:0000313" key="2">
    <source>
        <dbReference type="EMBL" id="AUQ99049.1"/>
    </source>
</evidence>
<dbReference type="Proteomes" id="UP000236536">
    <property type="component" value="Chromosome"/>
</dbReference>
<keyword evidence="4" id="KW-1185">Reference proteome</keyword>
<dbReference type="RefSeq" id="WP_044041473.1">
    <property type="nucleotide sequence ID" value="NZ_CP010595.1"/>
</dbReference>
<dbReference type="AlphaFoldDB" id="A0A2I7G8I1"/>